<dbReference type="HOGENOM" id="CLU_697926_0_0_0"/>
<keyword evidence="5" id="KW-1185">Reference proteome</keyword>
<dbReference type="Pfam" id="PF03065">
    <property type="entry name" value="Glyco_hydro_57"/>
    <property type="match status" value="1"/>
</dbReference>
<evidence type="ECO:0000313" key="4">
    <source>
        <dbReference type="EMBL" id="GAK48921.1"/>
    </source>
</evidence>
<keyword evidence="4" id="KW-0378">Hydrolase</keyword>
<dbReference type="SUPFAM" id="SSF88713">
    <property type="entry name" value="Glycoside hydrolase/deacetylase"/>
    <property type="match status" value="1"/>
</dbReference>
<evidence type="ECO:0000313" key="5">
    <source>
        <dbReference type="Proteomes" id="UP000030700"/>
    </source>
</evidence>
<dbReference type="AlphaFoldDB" id="A0A0S6VTR8"/>
<reference evidence="4" key="1">
    <citation type="journal article" date="2015" name="PeerJ">
        <title>First genomic representation of candidate bacterial phylum KSB3 points to enhanced environmental sensing as a trigger of wastewater bulking.</title>
        <authorList>
            <person name="Sekiguchi Y."/>
            <person name="Ohashi A."/>
            <person name="Parks D.H."/>
            <person name="Yamauchi T."/>
            <person name="Tyson G.W."/>
            <person name="Hugenholtz P."/>
        </authorList>
    </citation>
    <scope>NUCLEOTIDE SEQUENCE [LARGE SCALE GENOMIC DNA]</scope>
</reference>
<keyword evidence="2" id="KW-0119">Carbohydrate metabolism</keyword>
<gene>
    <name evidence="4" type="ORF">U14_00132</name>
</gene>
<protein>
    <submittedName>
        <fullName evidence="4">Glycoside hydrolase, family 57</fullName>
    </submittedName>
</protein>
<dbReference type="PANTHER" id="PTHR36306:SF5">
    <property type="entry name" value="SLR1535 PROTEIN"/>
    <property type="match status" value="1"/>
</dbReference>
<dbReference type="Gene3D" id="3.20.110.20">
    <property type="match status" value="1"/>
</dbReference>
<dbReference type="InterPro" id="IPR052046">
    <property type="entry name" value="GH57_Enzymes"/>
</dbReference>
<dbReference type="GO" id="GO:0016787">
    <property type="term" value="F:hydrolase activity"/>
    <property type="evidence" value="ECO:0007669"/>
    <property type="project" value="UniProtKB-KW"/>
</dbReference>
<dbReference type="PANTHER" id="PTHR36306">
    <property type="entry name" value="ALPHA-AMYLASE-RELATED-RELATED"/>
    <property type="match status" value="1"/>
</dbReference>
<evidence type="ECO:0000256" key="2">
    <source>
        <dbReference type="ARBA" id="ARBA00023277"/>
    </source>
</evidence>
<evidence type="ECO:0000259" key="3">
    <source>
        <dbReference type="Pfam" id="PF03065"/>
    </source>
</evidence>
<proteinExistence type="inferred from homology"/>
<dbReference type="EMBL" id="DF820455">
    <property type="protein sequence ID" value="GAK48921.1"/>
    <property type="molecule type" value="Genomic_DNA"/>
</dbReference>
<evidence type="ECO:0000256" key="1">
    <source>
        <dbReference type="ARBA" id="ARBA00006821"/>
    </source>
</evidence>
<dbReference type="Proteomes" id="UP000030700">
    <property type="component" value="Unassembled WGS sequence"/>
</dbReference>
<dbReference type="InterPro" id="IPR004300">
    <property type="entry name" value="Glyco_hydro_57_N"/>
</dbReference>
<feature type="domain" description="Glycoside hydrolase family 57 N-terminal" evidence="3">
    <location>
        <begin position="48"/>
        <end position="258"/>
    </location>
</feature>
<comment type="similarity">
    <text evidence="1">Belongs to the glycosyl hydrolase 57 family.</text>
</comment>
<name>A0A0S6VTR8_9BACT</name>
<organism evidence="4">
    <name type="scientific">Candidatus Moduliflexus flocculans</name>
    <dbReference type="NCBI Taxonomy" id="1499966"/>
    <lineage>
        <taxon>Bacteria</taxon>
        <taxon>Candidatus Moduliflexota</taxon>
        <taxon>Candidatus Moduliflexia</taxon>
        <taxon>Candidatus Moduliflexales</taxon>
        <taxon>Candidatus Moduliflexaceae</taxon>
    </lineage>
</organism>
<dbReference type="STRING" id="1499966.U14_00132"/>
<dbReference type="GO" id="GO:0005975">
    <property type="term" value="P:carbohydrate metabolic process"/>
    <property type="evidence" value="ECO:0007669"/>
    <property type="project" value="InterPro"/>
</dbReference>
<sequence length="399" mass="46881">MEQAIFHALVLNLHQPAGNLESLLEQREWEAKEILFALDRMPRSLWDYEDCGRVHLSLSGTLLETLNNKDFQHRAYGIVKCGDLLWHLQNTSIFEILGTGYYHPVLPLIPEADWDEQMTRWLGIARHLFWREHFAGFWPPEMGFCMEMIPHLKRMGFEYVLVDSTHIEPVKPMRWEEIRYRPHRAEYEGEEITVVVRDRELSDAQESGMDPGWFIHEMHERTKWCDFPPLVTTCTDGDNGGWFRNVAEGSNFWNVFYRPLLDRVRQKTTAVRPTFIQDYLRQYGADGYVTVNKGAWNTGWHNGIDFIQWTGSRMQKDALARVRDTSAAFHALRARAAYPAQNYHLNEAHWRLLRAETSCNFYWGEAWVQRCHDDLDVVWRHLNELEAELPSPLTSTETA</sequence>
<dbReference type="InterPro" id="IPR011330">
    <property type="entry name" value="Glyco_hydro/deAcase_b/a-brl"/>
</dbReference>
<accession>A0A0S6VTR8</accession>